<accession>A0ACB9NAN8</accession>
<dbReference type="EMBL" id="CM039432">
    <property type="protein sequence ID" value="KAI4332251.1"/>
    <property type="molecule type" value="Genomic_DNA"/>
</dbReference>
<comment type="caution">
    <text evidence="1">The sequence shown here is derived from an EMBL/GenBank/DDBJ whole genome shotgun (WGS) entry which is preliminary data.</text>
</comment>
<gene>
    <name evidence="1" type="ORF">L6164_017175</name>
</gene>
<evidence type="ECO:0000313" key="2">
    <source>
        <dbReference type="Proteomes" id="UP000828941"/>
    </source>
</evidence>
<reference evidence="1 2" key="1">
    <citation type="journal article" date="2022" name="DNA Res.">
        <title>Chromosomal-level genome assembly of the orchid tree Bauhinia variegata (Leguminosae; Cercidoideae) supports the allotetraploid origin hypothesis of Bauhinia.</title>
        <authorList>
            <person name="Zhong Y."/>
            <person name="Chen Y."/>
            <person name="Zheng D."/>
            <person name="Pang J."/>
            <person name="Liu Y."/>
            <person name="Luo S."/>
            <person name="Meng S."/>
            <person name="Qian L."/>
            <person name="Wei D."/>
            <person name="Dai S."/>
            <person name="Zhou R."/>
        </authorList>
    </citation>
    <scope>NUCLEOTIDE SEQUENCE [LARGE SCALE GENOMIC DNA]</scope>
    <source>
        <strain evidence="1">BV-YZ2020</strain>
    </source>
</reference>
<dbReference type="Proteomes" id="UP000828941">
    <property type="component" value="Chromosome 7"/>
</dbReference>
<organism evidence="1 2">
    <name type="scientific">Bauhinia variegata</name>
    <name type="common">Purple orchid tree</name>
    <name type="synonym">Phanera variegata</name>
    <dbReference type="NCBI Taxonomy" id="167791"/>
    <lineage>
        <taxon>Eukaryota</taxon>
        <taxon>Viridiplantae</taxon>
        <taxon>Streptophyta</taxon>
        <taxon>Embryophyta</taxon>
        <taxon>Tracheophyta</taxon>
        <taxon>Spermatophyta</taxon>
        <taxon>Magnoliopsida</taxon>
        <taxon>eudicotyledons</taxon>
        <taxon>Gunneridae</taxon>
        <taxon>Pentapetalae</taxon>
        <taxon>rosids</taxon>
        <taxon>fabids</taxon>
        <taxon>Fabales</taxon>
        <taxon>Fabaceae</taxon>
        <taxon>Cercidoideae</taxon>
        <taxon>Cercideae</taxon>
        <taxon>Bauhiniinae</taxon>
        <taxon>Bauhinia</taxon>
    </lineage>
</organism>
<sequence length="162" mass="18519">MKANAYLTGNFQEDVSQSPVLNWTNTTEILFRNMVALEQCHYADGGYITDYVWTMDFLINTVEDVDILNKNGILIRLLGDDDAVAKMFNSLTTNVLKEDFNSQHLGLFKEMNAFYNDGWHQMRATLKRDYCNTPWRSLATCAAIAILFLTLTQTVFSILQVV</sequence>
<evidence type="ECO:0000313" key="1">
    <source>
        <dbReference type="EMBL" id="KAI4332251.1"/>
    </source>
</evidence>
<name>A0ACB9NAN8_BAUVA</name>
<proteinExistence type="predicted"/>
<keyword evidence="2" id="KW-1185">Reference proteome</keyword>
<protein>
    <submittedName>
        <fullName evidence="1">Uncharacterized protein</fullName>
    </submittedName>
</protein>